<evidence type="ECO:0000313" key="1">
    <source>
        <dbReference type="EMBL" id="NYG08608.1"/>
    </source>
</evidence>
<dbReference type="EMBL" id="JACCAB010000001">
    <property type="protein sequence ID" value="NYG08608.1"/>
    <property type="molecule type" value="Genomic_DNA"/>
</dbReference>
<accession>A0A852WI08</accession>
<organism evidence="1 2">
    <name type="scientific">Pedococcus badiiscoriae</name>
    <dbReference type="NCBI Taxonomy" id="642776"/>
    <lineage>
        <taxon>Bacteria</taxon>
        <taxon>Bacillati</taxon>
        <taxon>Actinomycetota</taxon>
        <taxon>Actinomycetes</taxon>
        <taxon>Micrococcales</taxon>
        <taxon>Intrasporangiaceae</taxon>
        <taxon>Pedococcus</taxon>
    </lineage>
</organism>
<gene>
    <name evidence="1" type="ORF">BJ986_003095</name>
</gene>
<comment type="caution">
    <text evidence="1">The sequence shown here is derived from an EMBL/GenBank/DDBJ whole genome shotgun (WGS) entry which is preliminary data.</text>
</comment>
<dbReference type="RefSeq" id="WP_179423153.1">
    <property type="nucleotide sequence ID" value="NZ_JACCAB010000001.1"/>
</dbReference>
<protein>
    <submittedName>
        <fullName evidence="1">Uncharacterized protein YcbX</fullName>
    </submittedName>
</protein>
<dbReference type="InterPro" id="IPR011037">
    <property type="entry name" value="Pyrv_Knase-like_insert_dom_sf"/>
</dbReference>
<keyword evidence="2" id="KW-1185">Reference proteome</keyword>
<dbReference type="SUPFAM" id="SSF50800">
    <property type="entry name" value="PK beta-barrel domain-like"/>
    <property type="match status" value="1"/>
</dbReference>
<dbReference type="Proteomes" id="UP000573599">
    <property type="component" value="Unassembled WGS sequence"/>
</dbReference>
<dbReference type="AlphaFoldDB" id="A0A852WI08"/>
<reference evidence="1 2" key="1">
    <citation type="submission" date="2020-07" db="EMBL/GenBank/DDBJ databases">
        <title>Sequencing the genomes of 1000 actinobacteria strains.</title>
        <authorList>
            <person name="Klenk H.-P."/>
        </authorList>
    </citation>
    <scope>NUCLEOTIDE SEQUENCE [LARGE SCALE GENOMIC DNA]</scope>
    <source>
        <strain evidence="1 2">DSM 23987</strain>
    </source>
</reference>
<evidence type="ECO:0000313" key="2">
    <source>
        <dbReference type="Proteomes" id="UP000573599"/>
    </source>
</evidence>
<name>A0A852WI08_9MICO</name>
<sequence>MSAQVNEIHIFPVQGAPGRELPASLVEDDGLEGDRRKKAAVQVVAAQDVRADTRANLVVSLGSDELAASIGKVLRVGAVELDVTGTARNCPGVYAAVRRPGTVRVGDDVEVVS</sequence>
<proteinExistence type="predicted"/>